<protein>
    <submittedName>
        <fullName evidence="2">Uncharacterized protein</fullName>
    </submittedName>
</protein>
<reference evidence="3" key="1">
    <citation type="submission" date="2015-12" db="EMBL/GenBank/DDBJ databases">
        <authorList>
            <person name="Zhang G."/>
            <person name="Stingl U."/>
        </authorList>
    </citation>
    <scope>NUCLEOTIDE SEQUENCE [LARGE SCALE GENOMIC DNA]</scope>
    <source>
        <strain evidence="3">ZGT108</strain>
    </source>
</reference>
<feature type="chain" id="PRO_5007054491" evidence="1">
    <location>
        <begin position="20"/>
        <end position="66"/>
    </location>
</feature>
<evidence type="ECO:0000313" key="3">
    <source>
        <dbReference type="Proteomes" id="UP000053690"/>
    </source>
</evidence>
<sequence>MITLMRFLFAAFMVAVAHAAPAASLGWADLPDPSVQDYEDPFRDLSPEQFDDPGAVKQRLDAEIFP</sequence>
<dbReference type="AlphaFoldDB" id="A0A0X3TUW7"/>
<keyword evidence="3" id="KW-1185">Reference proteome</keyword>
<feature type="signal peptide" evidence="1">
    <location>
        <begin position="1"/>
        <end position="19"/>
    </location>
</feature>
<dbReference type="RefSeq" id="WP_068336572.1">
    <property type="nucleotide sequence ID" value="NZ_LQBP01000005.1"/>
</dbReference>
<gene>
    <name evidence="2" type="ORF">AVO44_10630</name>
</gene>
<keyword evidence="1" id="KW-0732">Signal</keyword>
<comment type="caution">
    <text evidence="2">The sequence shown here is derived from an EMBL/GenBank/DDBJ whole genome shotgun (WGS) entry which is preliminary data.</text>
</comment>
<evidence type="ECO:0000313" key="2">
    <source>
        <dbReference type="EMBL" id="KUJ78841.1"/>
    </source>
</evidence>
<name>A0A0X3TUW7_9RHOB</name>
<dbReference type="Proteomes" id="UP000053690">
    <property type="component" value="Unassembled WGS sequence"/>
</dbReference>
<dbReference type="EMBL" id="LQBP01000005">
    <property type="protein sequence ID" value="KUJ78841.1"/>
    <property type="molecule type" value="Genomic_DNA"/>
</dbReference>
<organism evidence="2 3">
    <name type="scientific">Ruegeria profundi</name>
    <dbReference type="NCBI Taxonomy" id="1685378"/>
    <lineage>
        <taxon>Bacteria</taxon>
        <taxon>Pseudomonadati</taxon>
        <taxon>Pseudomonadota</taxon>
        <taxon>Alphaproteobacteria</taxon>
        <taxon>Rhodobacterales</taxon>
        <taxon>Roseobacteraceae</taxon>
        <taxon>Ruegeria</taxon>
    </lineage>
</organism>
<proteinExistence type="predicted"/>
<evidence type="ECO:0000256" key="1">
    <source>
        <dbReference type="SAM" id="SignalP"/>
    </source>
</evidence>
<accession>A0A0X3TUW7</accession>